<dbReference type="AlphaFoldDB" id="A0A0D3IBT6"/>
<dbReference type="Pfam" id="PF02114">
    <property type="entry name" value="Phosducin"/>
    <property type="match status" value="1"/>
</dbReference>
<feature type="domain" description="Phosducin" evidence="3">
    <location>
        <begin position="91"/>
        <end position="215"/>
    </location>
</feature>
<dbReference type="SUPFAM" id="SSF52833">
    <property type="entry name" value="Thioredoxin-like"/>
    <property type="match status" value="1"/>
</dbReference>
<organism evidence="4 5">
    <name type="scientific">Emiliania huxleyi (strain CCMP1516)</name>
    <dbReference type="NCBI Taxonomy" id="280463"/>
    <lineage>
        <taxon>Eukaryota</taxon>
        <taxon>Haptista</taxon>
        <taxon>Haptophyta</taxon>
        <taxon>Prymnesiophyceae</taxon>
        <taxon>Isochrysidales</taxon>
        <taxon>Noelaerhabdaceae</taxon>
        <taxon>Emiliania</taxon>
    </lineage>
</organism>
<dbReference type="PANTHER" id="PTHR46052:SF1">
    <property type="entry name" value="PHOSDUCIN-LIKE PROTEIN"/>
    <property type="match status" value="1"/>
</dbReference>
<comment type="similarity">
    <text evidence="1">Belongs to the phosducin family.</text>
</comment>
<dbReference type="KEGG" id="ehx:EMIHUDRAFT_248978"/>
<dbReference type="PANTHER" id="PTHR46052">
    <property type="entry name" value="PHOSDUCIN-LIKE PROTEIN"/>
    <property type="match status" value="1"/>
</dbReference>
<evidence type="ECO:0000313" key="5">
    <source>
        <dbReference type="Proteomes" id="UP000013827"/>
    </source>
</evidence>
<dbReference type="STRING" id="2903.R1DCZ9"/>
<proteinExistence type="inferred from homology"/>
<name>A0A0D3IBT6_EMIH1</name>
<evidence type="ECO:0000313" key="4">
    <source>
        <dbReference type="EnsemblProtists" id="EOD08721"/>
    </source>
</evidence>
<dbReference type="InterPro" id="IPR036249">
    <property type="entry name" value="Thioredoxin-like_sf"/>
</dbReference>
<dbReference type="HOGENOM" id="CLU_1104464_0_0_1"/>
<feature type="region of interest" description="Disordered" evidence="2">
    <location>
        <begin position="76"/>
        <end position="97"/>
    </location>
</feature>
<dbReference type="eggNOG" id="KOG3171">
    <property type="taxonomic scope" value="Eukaryota"/>
</dbReference>
<dbReference type="EnsemblProtists" id="EOD08721">
    <property type="protein sequence ID" value="EOD08721"/>
    <property type="gene ID" value="EMIHUDRAFT_248978"/>
</dbReference>
<dbReference type="InterPro" id="IPR051499">
    <property type="entry name" value="Phosducin-like_reg"/>
</dbReference>
<evidence type="ECO:0000256" key="2">
    <source>
        <dbReference type="SAM" id="MobiDB-lite"/>
    </source>
</evidence>
<dbReference type="PaxDb" id="2903-EOD08721"/>
<evidence type="ECO:0000259" key="3">
    <source>
        <dbReference type="Pfam" id="PF02114"/>
    </source>
</evidence>
<dbReference type="Gene3D" id="3.40.30.10">
    <property type="entry name" value="Glutaredoxin"/>
    <property type="match status" value="1"/>
</dbReference>
<dbReference type="RefSeq" id="XP_005761150.1">
    <property type="nucleotide sequence ID" value="XM_005761093.1"/>
</dbReference>
<accession>A0A0D3IBT6</accession>
<dbReference type="GeneID" id="17254873"/>
<dbReference type="InterPro" id="IPR024253">
    <property type="entry name" value="Phosducin_thioredoxin-like_dom"/>
</dbReference>
<keyword evidence="5" id="KW-1185">Reference proteome</keyword>
<reference evidence="4" key="2">
    <citation type="submission" date="2024-10" db="UniProtKB">
        <authorList>
            <consortium name="EnsemblProtists"/>
        </authorList>
    </citation>
    <scope>IDENTIFICATION</scope>
</reference>
<reference evidence="5" key="1">
    <citation type="journal article" date="2013" name="Nature">
        <title>Pan genome of the phytoplankton Emiliania underpins its global distribution.</title>
        <authorList>
            <person name="Read B.A."/>
            <person name="Kegel J."/>
            <person name="Klute M.J."/>
            <person name="Kuo A."/>
            <person name="Lefebvre S.C."/>
            <person name="Maumus F."/>
            <person name="Mayer C."/>
            <person name="Miller J."/>
            <person name="Monier A."/>
            <person name="Salamov A."/>
            <person name="Young J."/>
            <person name="Aguilar M."/>
            <person name="Claverie J.M."/>
            <person name="Frickenhaus S."/>
            <person name="Gonzalez K."/>
            <person name="Herman E.K."/>
            <person name="Lin Y.C."/>
            <person name="Napier J."/>
            <person name="Ogata H."/>
            <person name="Sarno A.F."/>
            <person name="Shmutz J."/>
            <person name="Schroeder D."/>
            <person name="de Vargas C."/>
            <person name="Verret F."/>
            <person name="von Dassow P."/>
            <person name="Valentin K."/>
            <person name="Van de Peer Y."/>
            <person name="Wheeler G."/>
            <person name="Dacks J.B."/>
            <person name="Delwiche C.F."/>
            <person name="Dyhrman S.T."/>
            <person name="Glockner G."/>
            <person name="John U."/>
            <person name="Richards T."/>
            <person name="Worden A.Z."/>
            <person name="Zhang X."/>
            <person name="Grigoriev I.V."/>
            <person name="Allen A.E."/>
            <person name="Bidle K."/>
            <person name="Borodovsky M."/>
            <person name="Bowler C."/>
            <person name="Brownlee C."/>
            <person name="Cock J.M."/>
            <person name="Elias M."/>
            <person name="Gladyshev V.N."/>
            <person name="Groth M."/>
            <person name="Guda C."/>
            <person name="Hadaegh A."/>
            <person name="Iglesias-Rodriguez M.D."/>
            <person name="Jenkins J."/>
            <person name="Jones B.M."/>
            <person name="Lawson T."/>
            <person name="Leese F."/>
            <person name="Lindquist E."/>
            <person name="Lobanov A."/>
            <person name="Lomsadze A."/>
            <person name="Malik S.B."/>
            <person name="Marsh M.E."/>
            <person name="Mackinder L."/>
            <person name="Mock T."/>
            <person name="Mueller-Roeber B."/>
            <person name="Pagarete A."/>
            <person name="Parker M."/>
            <person name="Probert I."/>
            <person name="Quesneville H."/>
            <person name="Raines C."/>
            <person name="Rensing S.A."/>
            <person name="Riano-Pachon D.M."/>
            <person name="Richier S."/>
            <person name="Rokitta S."/>
            <person name="Shiraiwa Y."/>
            <person name="Soanes D.M."/>
            <person name="van der Giezen M."/>
            <person name="Wahlund T.M."/>
            <person name="Williams B."/>
            <person name="Wilson W."/>
            <person name="Wolfe G."/>
            <person name="Wurch L.L."/>
        </authorList>
    </citation>
    <scope>NUCLEOTIDE SEQUENCE</scope>
</reference>
<evidence type="ECO:0000256" key="1">
    <source>
        <dbReference type="ARBA" id="ARBA00009686"/>
    </source>
</evidence>
<protein>
    <recommendedName>
        <fullName evidence="3">Phosducin domain-containing protein</fullName>
    </recommendedName>
</protein>
<sequence length="252" mass="26723">MTSWSGHLPSDPIERTILNASEGIEGEDGRVVGAALFRPGSPTSVTFGGESHASGPKAVLEDAREAARQARLAQLRRSQLASGHTHSDGSDSDDGDTLRRIRQARLGELRAAAAARRTYGCVTELSQDDFVAAVEEEPPETFVVVHIHEPHLPACAALGLCMQRLAARYDLVKFVSIRASEAQARLSTDVLPALAAYRGGEYLESELNVGASAAEALEALASLGLVSCRPSEHCDTMSGCGYTSGLHVHFCA</sequence>
<dbReference type="Proteomes" id="UP000013827">
    <property type="component" value="Unassembled WGS sequence"/>
</dbReference>